<keyword evidence="3" id="KW-0255">Endonuclease</keyword>
<keyword evidence="4" id="KW-1015">Disulfide bond</keyword>
<keyword evidence="3" id="KW-0378">Hydrolase</keyword>
<evidence type="ECO:0000256" key="4">
    <source>
        <dbReference type="ARBA" id="ARBA00023157"/>
    </source>
</evidence>
<feature type="active site" evidence="5">
    <location>
        <position position="146"/>
    </location>
</feature>
<gene>
    <name evidence="7" type="ORF">E6O75_ATG05968</name>
</gene>
<comment type="similarity">
    <text evidence="1 6">Belongs to the RNase T2 family.</text>
</comment>
<dbReference type="Gene3D" id="3.90.730.10">
    <property type="entry name" value="Ribonuclease T2-like"/>
    <property type="match status" value="1"/>
</dbReference>
<evidence type="ECO:0000256" key="3">
    <source>
        <dbReference type="ARBA" id="ARBA00022759"/>
    </source>
</evidence>
<dbReference type="PANTHER" id="PTHR11240">
    <property type="entry name" value="RIBONUCLEASE T2"/>
    <property type="match status" value="1"/>
</dbReference>
<dbReference type="GO" id="GO:0003723">
    <property type="term" value="F:RNA binding"/>
    <property type="evidence" value="ECO:0007669"/>
    <property type="project" value="InterPro"/>
</dbReference>
<evidence type="ECO:0000313" key="8">
    <source>
        <dbReference type="Proteomes" id="UP000298493"/>
    </source>
</evidence>
<dbReference type="InterPro" id="IPR018188">
    <property type="entry name" value="RNase_T2_His_AS_1"/>
</dbReference>
<evidence type="ECO:0000256" key="2">
    <source>
        <dbReference type="ARBA" id="ARBA00012571"/>
    </source>
</evidence>
<dbReference type="PROSITE" id="PS00531">
    <property type="entry name" value="RNASE_T2_2"/>
    <property type="match status" value="1"/>
</dbReference>
<feature type="active site" evidence="5">
    <location>
        <position position="150"/>
    </location>
</feature>
<proteinExistence type="inferred from homology"/>
<dbReference type="GO" id="GO:0006401">
    <property type="term" value="P:RNA catabolic process"/>
    <property type="evidence" value="ECO:0007669"/>
    <property type="project" value="TreeGrafter"/>
</dbReference>
<feature type="active site" evidence="5">
    <location>
        <position position="65"/>
    </location>
</feature>
<accession>A0A4Z1NW44</accession>
<evidence type="ECO:0000256" key="1">
    <source>
        <dbReference type="ARBA" id="ARBA00007469"/>
    </source>
</evidence>
<evidence type="ECO:0000256" key="5">
    <source>
        <dbReference type="PIRSR" id="PIRSR633697-1"/>
    </source>
</evidence>
<name>A0A4Z1NW44_9PEZI</name>
<comment type="caution">
    <text evidence="7">The sequence shown here is derived from an EMBL/GenBank/DDBJ whole genome shotgun (WGS) entry which is preliminary data.</text>
</comment>
<dbReference type="GO" id="GO:0033897">
    <property type="term" value="F:ribonuclease T2 activity"/>
    <property type="evidence" value="ECO:0007669"/>
    <property type="project" value="UniProtKB-EC"/>
</dbReference>
<dbReference type="PANTHER" id="PTHR11240:SF17">
    <property type="entry name" value="RIBONUCLEASE T2"/>
    <property type="match status" value="1"/>
</dbReference>
<evidence type="ECO:0000313" key="7">
    <source>
        <dbReference type="EMBL" id="TID18847.1"/>
    </source>
</evidence>
<organism evidence="7 8">
    <name type="scientific">Venturia nashicola</name>
    <dbReference type="NCBI Taxonomy" id="86259"/>
    <lineage>
        <taxon>Eukaryota</taxon>
        <taxon>Fungi</taxon>
        <taxon>Dikarya</taxon>
        <taxon>Ascomycota</taxon>
        <taxon>Pezizomycotina</taxon>
        <taxon>Dothideomycetes</taxon>
        <taxon>Pleosporomycetidae</taxon>
        <taxon>Venturiales</taxon>
        <taxon>Venturiaceae</taxon>
        <taxon>Venturia</taxon>
    </lineage>
</organism>
<dbReference type="AlphaFoldDB" id="A0A4Z1NW44"/>
<dbReference type="InterPro" id="IPR033130">
    <property type="entry name" value="RNase_T2_His_AS_2"/>
</dbReference>
<sequence length="296" mass="33105">MKLTLSDPQLLSCSTPLLAANASRVYDACCSETYGGLLLSTQFWNTYTGLESQGQKLPANQWTLHGLWPDYCNGSYTQYCDLNRQYDPSPSPNTTNGLRNGTVVPPWTGPDIGTFLEALGKLDLLTWMNKYWINQEDPNTDFWSHEFSKHGTCFSTFDVPCYGPSYVNHSEVVDFFETSILYYKRLPTYGWLSAANIRPSNSTNYSLSDMQTALRKGYGAIPYLGCSEPRYNTTTAGLGSTDTGYTVLSEVWYSFNVYGRPQEGIWVPRNASGSLSNCVKAPNAVRYLERTPSSVQ</sequence>
<dbReference type="InterPro" id="IPR001568">
    <property type="entry name" value="RNase_T2-like"/>
</dbReference>
<dbReference type="CDD" id="cd01061">
    <property type="entry name" value="RNase_T2_euk"/>
    <property type="match status" value="1"/>
</dbReference>
<evidence type="ECO:0000256" key="6">
    <source>
        <dbReference type="RuleBase" id="RU004328"/>
    </source>
</evidence>
<dbReference type="GO" id="GO:0005576">
    <property type="term" value="C:extracellular region"/>
    <property type="evidence" value="ECO:0007669"/>
    <property type="project" value="TreeGrafter"/>
</dbReference>
<dbReference type="InterPro" id="IPR033697">
    <property type="entry name" value="Ribonuclease_T2_eukaryotic"/>
</dbReference>
<dbReference type="Proteomes" id="UP000298493">
    <property type="component" value="Unassembled WGS sequence"/>
</dbReference>
<dbReference type="EC" id="4.6.1.19" evidence="2"/>
<dbReference type="PROSITE" id="PS00530">
    <property type="entry name" value="RNASE_T2_1"/>
    <property type="match status" value="1"/>
</dbReference>
<dbReference type="SUPFAM" id="SSF55895">
    <property type="entry name" value="Ribonuclease Rh-like"/>
    <property type="match status" value="1"/>
</dbReference>
<dbReference type="EMBL" id="SNSC02000013">
    <property type="protein sequence ID" value="TID18847.1"/>
    <property type="molecule type" value="Genomic_DNA"/>
</dbReference>
<reference evidence="7 8" key="1">
    <citation type="submission" date="2019-04" db="EMBL/GenBank/DDBJ databases">
        <title>High contiguity whole genome sequence and gene annotation resource for two Venturia nashicola isolates.</title>
        <authorList>
            <person name="Prokchorchik M."/>
            <person name="Won K."/>
            <person name="Lee Y."/>
            <person name="Choi E.D."/>
            <person name="Segonzac C."/>
            <person name="Sohn K.H."/>
        </authorList>
    </citation>
    <scope>NUCLEOTIDE SEQUENCE [LARGE SCALE GENOMIC DNA]</scope>
    <source>
        <strain evidence="7 8">PRI2</strain>
    </source>
</reference>
<protein>
    <recommendedName>
        <fullName evidence="2">ribonuclease T2</fullName>
        <ecNumber evidence="2">4.6.1.19</ecNumber>
    </recommendedName>
</protein>
<keyword evidence="3" id="KW-0540">Nuclease</keyword>
<dbReference type="InterPro" id="IPR036430">
    <property type="entry name" value="RNase_T2-like_sf"/>
</dbReference>
<dbReference type="Pfam" id="PF00445">
    <property type="entry name" value="Ribonuclease_T2"/>
    <property type="match status" value="1"/>
</dbReference>
<keyword evidence="8" id="KW-1185">Reference proteome</keyword>